<dbReference type="InterPro" id="IPR050360">
    <property type="entry name" value="MFS_Sugar_Transporters"/>
</dbReference>
<comment type="similarity">
    <text evidence="2">Belongs to the major facilitator superfamily. Sugar transporter (TC 2.A.1.1) family.</text>
</comment>
<proteinExistence type="inferred from homology"/>
<feature type="transmembrane region" description="Helical" evidence="8">
    <location>
        <begin position="127"/>
        <end position="145"/>
    </location>
</feature>
<dbReference type="RefSeq" id="XP_660709.1">
    <property type="nucleotide sequence ID" value="XM_655617.1"/>
</dbReference>
<evidence type="ECO:0000256" key="7">
    <source>
        <dbReference type="SAM" id="MobiDB-lite"/>
    </source>
</evidence>
<feature type="transmembrane region" description="Helical" evidence="8">
    <location>
        <begin position="183"/>
        <end position="206"/>
    </location>
</feature>
<evidence type="ECO:0000259" key="9">
    <source>
        <dbReference type="PROSITE" id="PS50850"/>
    </source>
</evidence>
<dbReference type="OMA" id="KVGYKIW"/>
<evidence type="ECO:0000256" key="8">
    <source>
        <dbReference type="SAM" id="Phobius"/>
    </source>
</evidence>
<dbReference type="VEuPathDB" id="FungiDB:AN3105"/>
<name>Q5B8M5_EMENI</name>
<reference evidence="11" key="1">
    <citation type="journal article" date="2005" name="Nature">
        <title>Sequencing of Aspergillus nidulans and comparative analysis with A. fumigatus and A. oryzae.</title>
        <authorList>
            <person name="Galagan J.E."/>
            <person name="Calvo S.E."/>
            <person name="Cuomo C."/>
            <person name="Ma L.J."/>
            <person name="Wortman J.R."/>
            <person name="Batzoglou S."/>
            <person name="Lee S.I."/>
            <person name="Basturkmen M."/>
            <person name="Spevak C.C."/>
            <person name="Clutterbuck J."/>
            <person name="Kapitonov V."/>
            <person name="Jurka J."/>
            <person name="Scazzocchio C."/>
            <person name="Farman M."/>
            <person name="Butler J."/>
            <person name="Purcell S."/>
            <person name="Harris S."/>
            <person name="Braus G.H."/>
            <person name="Draht O."/>
            <person name="Busch S."/>
            <person name="D'Enfert C."/>
            <person name="Bouchier C."/>
            <person name="Goldman G.H."/>
            <person name="Bell-Pedersen D."/>
            <person name="Griffiths-Jones S."/>
            <person name="Doonan J.H."/>
            <person name="Yu J."/>
            <person name="Vienken K."/>
            <person name="Pain A."/>
            <person name="Freitag M."/>
            <person name="Selker E.U."/>
            <person name="Archer D.B."/>
            <person name="Penalva M.A."/>
            <person name="Oakley B.R."/>
            <person name="Momany M."/>
            <person name="Tanaka T."/>
            <person name="Kumagai T."/>
            <person name="Asai K."/>
            <person name="Machida M."/>
            <person name="Nierman W.C."/>
            <person name="Denning D.W."/>
            <person name="Caddick M."/>
            <person name="Hynes M."/>
            <person name="Paoletti M."/>
            <person name="Fischer R."/>
            <person name="Miller B."/>
            <person name="Dyer P."/>
            <person name="Sachs M.S."/>
            <person name="Osmani S.A."/>
            <person name="Birren B.W."/>
        </authorList>
    </citation>
    <scope>NUCLEOTIDE SEQUENCE [LARGE SCALE GENOMIC DNA]</scope>
    <source>
        <strain evidence="11">FGSC A4 / ATCC 38163 / CBS 112.46 / NRRL 194 / M139</strain>
    </source>
</reference>
<keyword evidence="10" id="KW-0762">Sugar transport</keyword>
<dbReference type="SUPFAM" id="SSF103473">
    <property type="entry name" value="MFS general substrate transporter"/>
    <property type="match status" value="1"/>
</dbReference>
<dbReference type="InterPro" id="IPR036259">
    <property type="entry name" value="MFS_trans_sf"/>
</dbReference>
<feature type="transmembrane region" description="Helical" evidence="8">
    <location>
        <begin position="308"/>
        <end position="331"/>
    </location>
</feature>
<feature type="region of interest" description="Disordered" evidence="7">
    <location>
        <begin position="1"/>
        <end position="20"/>
    </location>
</feature>
<dbReference type="Gene3D" id="1.20.1250.20">
    <property type="entry name" value="MFS general substrate transporter like domains"/>
    <property type="match status" value="1"/>
</dbReference>
<evidence type="ECO:0000313" key="10">
    <source>
        <dbReference type="EMBL" id="CBF83400.1"/>
    </source>
</evidence>
<dbReference type="AlphaFoldDB" id="Q5B8M5"/>
<keyword evidence="3" id="KW-0813">Transport</keyword>
<evidence type="ECO:0000256" key="3">
    <source>
        <dbReference type="ARBA" id="ARBA00022448"/>
    </source>
</evidence>
<evidence type="ECO:0000256" key="5">
    <source>
        <dbReference type="ARBA" id="ARBA00022989"/>
    </source>
</evidence>
<accession>Q5B8M5</accession>
<feature type="transmembrane region" description="Helical" evidence="8">
    <location>
        <begin position="404"/>
        <end position="425"/>
    </location>
</feature>
<dbReference type="Proteomes" id="UP000000560">
    <property type="component" value="Chromosome VI"/>
</dbReference>
<feature type="transmembrane region" description="Helical" evidence="8">
    <location>
        <begin position="445"/>
        <end position="463"/>
    </location>
</feature>
<keyword evidence="4 8" id="KW-0812">Transmembrane</keyword>
<evidence type="ECO:0000256" key="2">
    <source>
        <dbReference type="ARBA" id="ARBA00010992"/>
    </source>
</evidence>
<gene>
    <name evidence="10" type="ORF">ANIA_03105</name>
</gene>
<feature type="transmembrane region" description="Helical" evidence="8">
    <location>
        <begin position="218"/>
        <end position="237"/>
    </location>
</feature>
<sequence>MKEKRETVRADAVEPDLPPKSANHVEEAVLASLAEEDLFKLSRESLTMRSWAGVRLCLVLFVQGCNQAGYGVDWAVIGGINAYQSWHDYFGIGTAGGEYGLLNALMNIGNVCGAPFYALADIIGRRAVNFLGNLLVLVACILQSTAPNMKWFMAGRFFMGFGTALMSSSQYMGEISPTHLRGLLVGIFGACFQIGSLCMSAALIGINKMDGNLQWRLPLYLNMIFPALVCLGMFTLCPESPRYYIMRGQRDKARHVIARYHTTSGDVNQPIVNIVISQMEASIENDRAGHQKFWDFSVFLRRTVLYRLMVLFLYSIFQQWNGGGIITYYMVPALNTIGITDSIKILGIQLGTTGVYFVFTAVGAMIIDKFRRRTMIFAGLATMILFQTTTTITSWQYAVNATKAAAGLTIFWIYMYQTFSALFVATMHNLYPIEILSLPLRAKGMSLYSLIQGGAGACQTYGISVGIDKLGYKIWVVYIVYNTVQLVLSYFVFPETSGLTLEEIDAVFETPGVRPVKMSLDIYNAKRQVQREGEP</sequence>
<feature type="transmembrane region" description="Helical" evidence="8">
    <location>
        <begin position="151"/>
        <end position="171"/>
    </location>
</feature>
<dbReference type="STRING" id="227321.Q5B8M5"/>
<dbReference type="GeneID" id="2874238"/>
<feature type="transmembrane region" description="Helical" evidence="8">
    <location>
        <begin position="343"/>
        <end position="367"/>
    </location>
</feature>
<dbReference type="GO" id="GO:0022857">
    <property type="term" value="F:transmembrane transporter activity"/>
    <property type="evidence" value="ECO:0000318"/>
    <property type="project" value="GO_Central"/>
</dbReference>
<dbReference type="eggNOG" id="KOG0254">
    <property type="taxonomic scope" value="Eukaryota"/>
</dbReference>
<feature type="domain" description="Major facilitator superfamily (MFS) profile" evidence="9">
    <location>
        <begin position="59"/>
        <end position="497"/>
    </location>
</feature>
<dbReference type="PANTHER" id="PTHR48022">
    <property type="entry name" value="PLASTIDIC GLUCOSE TRANSPORTER 4"/>
    <property type="match status" value="1"/>
</dbReference>
<reference evidence="11" key="2">
    <citation type="journal article" date="2009" name="Fungal Genet. Biol.">
        <title>The 2008 update of the Aspergillus nidulans genome annotation: a community effort.</title>
        <authorList>
            <person name="Wortman J.R."/>
            <person name="Gilsenan J.M."/>
            <person name="Joardar V."/>
            <person name="Deegan J."/>
            <person name="Clutterbuck J."/>
            <person name="Andersen M.R."/>
            <person name="Archer D."/>
            <person name="Bencina M."/>
            <person name="Braus G."/>
            <person name="Coutinho P."/>
            <person name="von Dohren H."/>
            <person name="Doonan J."/>
            <person name="Driessen A.J."/>
            <person name="Durek P."/>
            <person name="Espeso E."/>
            <person name="Fekete E."/>
            <person name="Flipphi M."/>
            <person name="Estrada C.G."/>
            <person name="Geysens S."/>
            <person name="Goldman G."/>
            <person name="de Groot P.W."/>
            <person name="Hansen K."/>
            <person name="Harris S.D."/>
            <person name="Heinekamp T."/>
            <person name="Helmstaedt K."/>
            <person name="Henrissat B."/>
            <person name="Hofmann G."/>
            <person name="Homan T."/>
            <person name="Horio T."/>
            <person name="Horiuchi H."/>
            <person name="James S."/>
            <person name="Jones M."/>
            <person name="Karaffa L."/>
            <person name="Karanyi Z."/>
            <person name="Kato M."/>
            <person name="Keller N."/>
            <person name="Kelly D.E."/>
            <person name="Kiel J.A."/>
            <person name="Kim J.M."/>
            <person name="van der Klei I.J."/>
            <person name="Klis F.M."/>
            <person name="Kovalchuk A."/>
            <person name="Krasevec N."/>
            <person name="Kubicek C.P."/>
            <person name="Liu B."/>
            <person name="Maccabe A."/>
            <person name="Meyer V."/>
            <person name="Mirabito P."/>
            <person name="Miskei M."/>
            <person name="Mos M."/>
            <person name="Mullins J."/>
            <person name="Nelson D.R."/>
            <person name="Nielsen J."/>
            <person name="Oakley B.R."/>
            <person name="Osmani S.A."/>
            <person name="Pakula T."/>
            <person name="Paszewski A."/>
            <person name="Paulsen I."/>
            <person name="Pilsyk S."/>
            <person name="Pocsi I."/>
            <person name="Punt P.J."/>
            <person name="Ram A.F."/>
            <person name="Ren Q."/>
            <person name="Robellet X."/>
            <person name="Robson G."/>
            <person name="Seiboth B."/>
            <person name="van Solingen P."/>
            <person name="Specht T."/>
            <person name="Sun J."/>
            <person name="Taheri-Talesh N."/>
            <person name="Takeshita N."/>
            <person name="Ussery D."/>
            <person name="vanKuyk P.A."/>
            <person name="Visser H."/>
            <person name="van de Vondervoort P.J."/>
            <person name="de Vries R.P."/>
            <person name="Walton J."/>
            <person name="Xiang X."/>
            <person name="Xiong Y."/>
            <person name="Zeng A.P."/>
            <person name="Brandt B.W."/>
            <person name="Cornell M.J."/>
            <person name="van den Hondel C.A."/>
            <person name="Visser J."/>
            <person name="Oliver S.G."/>
            <person name="Turner G."/>
        </authorList>
    </citation>
    <scope>GENOME REANNOTATION</scope>
    <source>
        <strain evidence="11">FGSC A4 / ATCC 38163 / CBS 112.46 / NRRL 194 / M139</strain>
    </source>
</reference>
<dbReference type="InParanoid" id="Q5B8M5"/>
<dbReference type="KEGG" id="ani:ANIA_03105"/>
<dbReference type="InterPro" id="IPR020846">
    <property type="entry name" value="MFS_dom"/>
</dbReference>
<keyword evidence="5 8" id="KW-1133">Transmembrane helix</keyword>
<feature type="transmembrane region" description="Helical" evidence="8">
    <location>
        <begin position="475"/>
        <end position="493"/>
    </location>
</feature>
<organism evidence="10 11">
    <name type="scientific">Emericella nidulans (strain FGSC A4 / ATCC 38163 / CBS 112.46 / NRRL 194 / M139)</name>
    <name type="common">Aspergillus nidulans</name>
    <dbReference type="NCBI Taxonomy" id="227321"/>
    <lineage>
        <taxon>Eukaryota</taxon>
        <taxon>Fungi</taxon>
        <taxon>Dikarya</taxon>
        <taxon>Ascomycota</taxon>
        <taxon>Pezizomycotina</taxon>
        <taxon>Eurotiomycetes</taxon>
        <taxon>Eurotiomycetidae</taxon>
        <taxon>Eurotiales</taxon>
        <taxon>Aspergillaceae</taxon>
        <taxon>Aspergillus</taxon>
        <taxon>Aspergillus subgen. Nidulantes</taxon>
    </lineage>
</organism>
<dbReference type="Pfam" id="PF00083">
    <property type="entry name" value="Sugar_tr"/>
    <property type="match status" value="1"/>
</dbReference>
<comment type="subcellular location">
    <subcellularLocation>
        <location evidence="1">Membrane</location>
        <topology evidence="1">Multi-pass membrane protein</topology>
    </subcellularLocation>
</comment>
<dbReference type="GO" id="GO:0055085">
    <property type="term" value="P:transmembrane transport"/>
    <property type="evidence" value="ECO:0000318"/>
    <property type="project" value="GO_Central"/>
</dbReference>
<dbReference type="FunFam" id="1.20.1250.20:FF:000134">
    <property type="entry name" value="MFS sugar transporter protein"/>
    <property type="match status" value="1"/>
</dbReference>
<accession>C8VIL7</accession>
<dbReference type="GO" id="GO:0016020">
    <property type="term" value="C:membrane"/>
    <property type="evidence" value="ECO:0000318"/>
    <property type="project" value="GO_Central"/>
</dbReference>
<evidence type="ECO:0000256" key="6">
    <source>
        <dbReference type="ARBA" id="ARBA00023136"/>
    </source>
</evidence>
<feature type="compositionally biased region" description="Basic and acidic residues" evidence="7">
    <location>
        <begin position="1"/>
        <end position="12"/>
    </location>
</feature>
<dbReference type="OrthoDB" id="65569at2759"/>
<dbReference type="PANTHER" id="PTHR48022:SF13">
    <property type="entry name" value="MAJOR FACILITATOR SUPERFAMILY (MFS) PROFILE DOMAIN-CONTAINING PROTEIN"/>
    <property type="match status" value="1"/>
</dbReference>
<dbReference type="PROSITE" id="PS50850">
    <property type="entry name" value="MFS"/>
    <property type="match status" value="1"/>
</dbReference>
<evidence type="ECO:0000313" key="11">
    <source>
        <dbReference type="Proteomes" id="UP000000560"/>
    </source>
</evidence>
<keyword evidence="6 8" id="KW-0472">Membrane</keyword>
<evidence type="ECO:0000256" key="1">
    <source>
        <dbReference type="ARBA" id="ARBA00004141"/>
    </source>
</evidence>
<keyword evidence="11" id="KW-1185">Reference proteome</keyword>
<dbReference type="InterPro" id="IPR005828">
    <property type="entry name" value="MFS_sugar_transport-like"/>
</dbReference>
<protein>
    <submittedName>
        <fullName evidence="10">MFS sugar transporter protein, putative (AFU_orthologue AFUA_3G12580)</fullName>
    </submittedName>
</protein>
<dbReference type="EMBL" id="BN001306">
    <property type="protein sequence ID" value="CBF83400.1"/>
    <property type="molecule type" value="Genomic_DNA"/>
</dbReference>
<dbReference type="HOGENOM" id="CLU_001265_30_13_1"/>
<evidence type="ECO:0000256" key="4">
    <source>
        <dbReference type="ARBA" id="ARBA00022692"/>
    </source>
</evidence>